<evidence type="ECO:0000256" key="10">
    <source>
        <dbReference type="RuleBase" id="RU362123"/>
    </source>
</evidence>
<dbReference type="GO" id="GO:0015891">
    <property type="term" value="P:siderophore transport"/>
    <property type="evidence" value="ECO:0007669"/>
    <property type="project" value="InterPro"/>
</dbReference>
<reference evidence="13 14" key="1">
    <citation type="submission" date="2016-12" db="EMBL/GenBank/DDBJ databases">
        <title>The genome of dimorphic prosthecate Glycocaulis alkaliphilus 6b-8t, isolated from crude oil dictates its adaptability in petroleum environments.</title>
        <authorList>
            <person name="Wu X.-L."/>
            <person name="Geng S."/>
        </authorList>
    </citation>
    <scope>NUCLEOTIDE SEQUENCE [LARGE SCALE GENOMIC DNA]</scope>
    <source>
        <strain evidence="13 14">6B-8</strain>
    </source>
</reference>
<dbReference type="GO" id="GO:0031992">
    <property type="term" value="F:energy transducer activity"/>
    <property type="evidence" value="ECO:0007669"/>
    <property type="project" value="InterPro"/>
</dbReference>
<evidence type="ECO:0000256" key="5">
    <source>
        <dbReference type="ARBA" id="ARBA00022519"/>
    </source>
</evidence>
<dbReference type="NCBIfam" id="TIGR01352">
    <property type="entry name" value="tonB_Cterm"/>
    <property type="match status" value="1"/>
</dbReference>
<keyword evidence="10" id="KW-0735">Signal-anchor</keyword>
<feature type="transmembrane region" description="Helical" evidence="10">
    <location>
        <begin position="16"/>
        <end position="39"/>
    </location>
</feature>
<dbReference type="GO" id="GO:0015031">
    <property type="term" value="P:protein transport"/>
    <property type="evidence" value="ECO:0007669"/>
    <property type="project" value="UniProtKB-UniRule"/>
</dbReference>
<accession>A0A3T0E885</accession>
<dbReference type="PANTHER" id="PTHR33446">
    <property type="entry name" value="PROTEIN TONB-RELATED"/>
    <property type="match status" value="1"/>
</dbReference>
<keyword evidence="9 10" id="KW-0472">Membrane</keyword>
<evidence type="ECO:0000313" key="14">
    <source>
        <dbReference type="Proteomes" id="UP000286954"/>
    </source>
</evidence>
<dbReference type="GO" id="GO:0098797">
    <property type="term" value="C:plasma membrane protein complex"/>
    <property type="evidence" value="ECO:0007669"/>
    <property type="project" value="TreeGrafter"/>
</dbReference>
<dbReference type="Proteomes" id="UP000286954">
    <property type="component" value="Chromosome"/>
</dbReference>
<comment type="similarity">
    <text evidence="2 10">Belongs to the TonB family.</text>
</comment>
<dbReference type="InterPro" id="IPR006260">
    <property type="entry name" value="TonB/TolA_C"/>
</dbReference>
<dbReference type="RefSeq" id="WP_127565968.1">
    <property type="nucleotide sequence ID" value="NZ_BMFB01000005.1"/>
</dbReference>
<dbReference type="EMBL" id="CP018911">
    <property type="protein sequence ID" value="AZU03603.1"/>
    <property type="molecule type" value="Genomic_DNA"/>
</dbReference>
<dbReference type="GO" id="GO:0030288">
    <property type="term" value="C:outer membrane-bounded periplasmic space"/>
    <property type="evidence" value="ECO:0007669"/>
    <property type="project" value="InterPro"/>
</dbReference>
<name>A0A3T0E885_9PROT</name>
<dbReference type="OrthoDB" id="7930032at2"/>
<evidence type="ECO:0000259" key="12">
    <source>
        <dbReference type="PROSITE" id="PS52015"/>
    </source>
</evidence>
<protein>
    <recommendedName>
        <fullName evidence="10">Protein TonB</fullName>
    </recommendedName>
</protein>
<keyword evidence="3 10" id="KW-0813">Transport</keyword>
<keyword evidence="5 10" id="KW-0997">Cell inner membrane</keyword>
<evidence type="ECO:0000256" key="3">
    <source>
        <dbReference type="ARBA" id="ARBA00022448"/>
    </source>
</evidence>
<evidence type="ECO:0000256" key="6">
    <source>
        <dbReference type="ARBA" id="ARBA00022692"/>
    </source>
</evidence>
<dbReference type="InterPro" id="IPR037682">
    <property type="entry name" value="TonB_C"/>
</dbReference>
<evidence type="ECO:0000256" key="7">
    <source>
        <dbReference type="ARBA" id="ARBA00022927"/>
    </source>
</evidence>
<keyword evidence="14" id="KW-1185">Reference proteome</keyword>
<keyword evidence="6 10" id="KW-0812">Transmembrane</keyword>
<evidence type="ECO:0000256" key="2">
    <source>
        <dbReference type="ARBA" id="ARBA00006555"/>
    </source>
</evidence>
<evidence type="ECO:0000256" key="1">
    <source>
        <dbReference type="ARBA" id="ARBA00004383"/>
    </source>
</evidence>
<keyword evidence="7 10" id="KW-0653">Protein transport</keyword>
<dbReference type="PROSITE" id="PS52015">
    <property type="entry name" value="TONB_CTD"/>
    <property type="match status" value="1"/>
</dbReference>
<organism evidence="13 14">
    <name type="scientific">Glycocaulis alkaliphilus</name>
    <dbReference type="NCBI Taxonomy" id="1434191"/>
    <lineage>
        <taxon>Bacteria</taxon>
        <taxon>Pseudomonadati</taxon>
        <taxon>Pseudomonadota</taxon>
        <taxon>Alphaproteobacteria</taxon>
        <taxon>Maricaulales</taxon>
        <taxon>Maricaulaceae</taxon>
        <taxon>Glycocaulis</taxon>
    </lineage>
</organism>
<dbReference type="Gene3D" id="3.30.1150.10">
    <property type="match status" value="1"/>
</dbReference>
<dbReference type="SUPFAM" id="SSF74653">
    <property type="entry name" value="TolA/TonB C-terminal domain"/>
    <property type="match status" value="1"/>
</dbReference>
<evidence type="ECO:0000256" key="9">
    <source>
        <dbReference type="ARBA" id="ARBA00023136"/>
    </source>
</evidence>
<dbReference type="InterPro" id="IPR003538">
    <property type="entry name" value="TonB"/>
</dbReference>
<feature type="region of interest" description="Disordered" evidence="11">
    <location>
        <begin position="132"/>
        <end position="175"/>
    </location>
</feature>
<dbReference type="KEGG" id="gak:X907_1065"/>
<feature type="domain" description="TonB C-terminal" evidence="12">
    <location>
        <begin position="186"/>
        <end position="277"/>
    </location>
</feature>
<dbReference type="AlphaFoldDB" id="A0A3T0E885"/>
<evidence type="ECO:0000313" key="13">
    <source>
        <dbReference type="EMBL" id="AZU03603.1"/>
    </source>
</evidence>
<evidence type="ECO:0000256" key="4">
    <source>
        <dbReference type="ARBA" id="ARBA00022475"/>
    </source>
</evidence>
<sequence>MSLTAPAQVDDDPARAVWAISFALVAGLHAGAGAAAILLRAPVATPAMPAAAIMVDLAPIPSAPVEPASEIPPGPDQAESLPQPEPDPEPDPDPEPEPEPEPEPDPAPRPDPEPLPDEAPELPEMETVEAILPSERLPPPPSRSAQPPAAREQLSTPPSALAPPGETAASPAEGAPSLSLQAAAISWQSALLGQLERHKRYPAQARRQRREGTAQLRFTLDREGRVVSGEIMTSSGSDLLDAEALALLARAQPLPAPPDHMPGDVIEIIVPIEFYLR</sequence>
<feature type="region of interest" description="Disordered" evidence="11">
    <location>
        <begin position="64"/>
        <end position="120"/>
    </location>
</feature>
<keyword evidence="4 10" id="KW-1003">Cell membrane</keyword>
<dbReference type="PRINTS" id="PR01374">
    <property type="entry name" value="TONBPROTEIN"/>
</dbReference>
<comment type="subcellular location">
    <subcellularLocation>
        <location evidence="1 10">Cell inner membrane</location>
        <topology evidence="1 10">Single-pass membrane protein</topology>
        <orientation evidence="1 10">Periplasmic side</orientation>
    </subcellularLocation>
</comment>
<comment type="function">
    <text evidence="10">Interacts with outer membrane receptor proteins that carry out high-affinity binding and energy dependent uptake into the periplasmic space of specific substrates. It could act to transduce energy from the cytoplasmic membrane to specific energy-requiring processes in the outer membrane, resulting in the release into the periplasm of ligands bound by these outer membrane proteins.</text>
</comment>
<dbReference type="GO" id="GO:0055085">
    <property type="term" value="P:transmembrane transport"/>
    <property type="evidence" value="ECO:0007669"/>
    <property type="project" value="InterPro"/>
</dbReference>
<feature type="compositionally biased region" description="Acidic residues" evidence="11">
    <location>
        <begin position="86"/>
        <end position="104"/>
    </location>
</feature>
<dbReference type="Pfam" id="PF03544">
    <property type="entry name" value="TonB_C"/>
    <property type="match status" value="1"/>
</dbReference>
<dbReference type="PANTHER" id="PTHR33446:SF2">
    <property type="entry name" value="PROTEIN TONB"/>
    <property type="match status" value="1"/>
</dbReference>
<proteinExistence type="inferred from homology"/>
<gene>
    <name evidence="13" type="ORF">X907_1065</name>
</gene>
<keyword evidence="8 10" id="KW-1133">Transmembrane helix</keyword>
<evidence type="ECO:0000256" key="8">
    <source>
        <dbReference type="ARBA" id="ARBA00022989"/>
    </source>
</evidence>
<evidence type="ECO:0000256" key="11">
    <source>
        <dbReference type="SAM" id="MobiDB-lite"/>
    </source>
</evidence>
<dbReference type="InterPro" id="IPR051045">
    <property type="entry name" value="TonB-dependent_transducer"/>
</dbReference>